<dbReference type="PANTHER" id="PTHR43072">
    <property type="entry name" value="N-ACETYLTRANSFERASE"/>
    <property type="match status" value="1"/>
</dbReference>
<organism evidence="4 5">
    <name type="scientific">Pseudarthrobacter phenanthrenivorans</name>
    <name type="common">Arthrobacter phenanthrenivorans</name>
    <dbReference type="NCBI Taxonomy" id="361575"/>
    <lineage>
        <taxon>Bacteria</taxon>
        <taxon>Bacillati</taxon>
        <taxon>Actinomycetota</taxon>
        <taxon>Actinomycetes</taxon>
        <taxon>Micrococcales</taxon>
        <taxon>Micrococcaceae</taxon>
        <taxon>Pseudarthrobacter</taxon>
    </lineage>
</organism>
<feature type="domain" description="N-acetyltransferase" evidence="3">
    <location>
        <begin position="5"/>
        <end position="163"/>
    </location>
</feature>
<dbReference type="PROSITE" id="PS51186">
    <property type="entry name" value="GNAT"/>
    <property type="match status" value="1"/>
</dbReference>
<dbReference type="GO" id="GO:0016747">
    <property type="term" value="F:acyltransferase activity, transferring groups other than amino-acyl groups"/>
    <property type="evidence" value="ECO:0007669"/>
    <property type="project" value="InterPro"/>
</dbReference>
<reference evidence="4 5" key="1">
    <citation type="submission" date="2014-12" db="EMBL/GenBank/DDBJ databases">
        <title>Genome sequencing of Arthrobacter phenanthrenivorans SWC37.</title>
        <authorList>
            <person name="Tan P.W."/>
            <person name="Chan K.-G."/>
        </authorList>
    </citation>
    <scope>NUCLEOTIDE SEQUENCE [LARGE SCALE GENOMIC DNA]</scope>
    <source>
        <strain evidence="4 5">SWC37</strain>
    </source>
</reference>
<evidence type="ECO:0000256" key="1">
    <source>
        <dbReference type="ARBA" id="ARBA00022679"/>
    </source>
</evidence>
<evidence type="ECO:0000313" key="5">
    <source>
        <dbReference type="Proteomes" id="UP000031196"/>
    </source>
</evidence>
<dbReference type="Proteomes" id="UP000031196">
    <property type="component" value="Unassembled WGS sequence"/>
</dbReference>
<comment type="caution">
    <text evidence="4">The sequence shown here is derived from an EMBL/GenBank/DDBJ whole genome shotgun (WGS) entry which is preliminary data.</text>
</comment>
<dbReference type="PANTHER" id="PTHR43072:SF23">
    <property type="entry name" value="UPF0039 PROTEIN C11D3.02C"/>
    <property type="match status" value="1"/>
</dbReference>
<dbReference type="InterPro" id="IPR016181">
    <property type="entry name" value="Acyl_CoA_acyltransferase"/>
</dbReference>
<gene>
    <name evidence="4" type="ORF">RM50_09850</name>
</gene>
<sequence>MQSPVTIRPMCPDDWESVHAIYAAGIATGEATFESEPPTWEAFDGGRLAEHRLIAADAGRVLGWAAVSRVSSREVYRGVVEHSIYVAPQTHGRGVGRLLLSALIDSTEAAGIWTIQSSIFPENLASLALHRKLGFRVVGTRERIARISHGPKAGHWQDTLLLERRSQVAGTD</sequence>
<evidence type="ECO:0000259" key="3">
    <source>
        <dbReference type="PROSITE" id="PS51186"/>
    </source>
</evidence>
<dbReference type="CDD" id="cd04301">
    <property type="entry name" value="NAT_SF"/>
    <property type="match status" value="1"/>
</dbReference>
<name>A0A0B4DQP0_PSEPS</name>
<dbReference type="OrthoDB" id="3173333at2"/>
<accession>A0A0B4DQP0</accession>
<evidence type="ECO:0000256" key="2">
    <source>
        <dbReference type="ARBA" id="ARBA00023315"/>
    </source>
</evidence>
<dbReference type="SUPFAM" id="SSF55729">
    <property type="entry name" value="Acyl-CoA N-acyltransferases (Nat)"/>
    <property type="match status" value="1"/>
</dbReference>
<proteinExistence type="predicted"/>
<dbReference type="Pfam" id="PF00583">
    <property type="entry name" value="Acetyltransf_1"/>
    <property type="match status" value="1"/>
</dbReference>
<protein>
    <submittedName>
        <fullName evidence="4">Phosphinothricin acetyltransferase</fullName>
    </submittedName>
</protein>
<dbReference type="EMBL" id="JWTB01000019">
    <property type="protein sequence ID" value="KIC66710.1"/>
    <property type="molecule type" value="Genomic_DNA"/>
</dbReference>
<dbReference type="InterPro" id="IPR000182">
    <property type="entry name" value="GNAT_dom"/>
</dbReference>
<evidence type="ECO:0000313" key="4">
    <source>
        <dbReference type="EMBL" id="KIC66710.1"/>
    </source>
</evidence>
<dbReference type="RefSeq" id="WP_043452283.1">
    <property type="nucleotide sequence ID" value="NZ_JWTB01000019.1"/>
</dbReference>
<keyword evidence="2" id="KW-0012">Acyltransferase</keyword>
<dbReference type="Gene3D" id="3.40.630.30">
    <property type="match status" value="1"/>
</dbReference>
<keyword evidence="1 4" id="KW-0808">Transferase</keyword>
<dbReference type="AlphaFoldDB" id="A0A0B4DQP0"/>